<reference evidence="1" key="1">
    <citation type="submission" date="2022-07" db="EMBL/GenBank/DDBJ databases">
        <title>Genome Sequence of Lecanicillium saksenae.</title>
        <authorList>
            <person name="Buettner E."/>
        </authorList>
    </citation>
    <scope>NUCLEOTIDE SEQUENCE</scope>
    <source>
        <strain evidence="1">VT-O1</strain>
    </source>
</reference>
<protein>
    <submittedName>
        <fullName evidence="1">Uncharacterized protein</fullName>
    </submittedName>
</protein>
<dbReference type="EMBL" id="JANAKD010000222">
    <property type="protein sequence ID" value="KAJ3496088.1"/>
    <property type="molecule type" value="Genomic_DNA"/>
</dbReference>
<comment type="caution">
    <text evidence="1">The sequence shown here is derived from an EMBL/GenBank/DDBJ whole genome shotgun (WGS) entry which is preliminary data.</text>
</comment>
<name>A0ACC1QZI0_9HYPO</name>
<proteinExistence type="predicted"/>
<sequence length="107" mass="11430">MQLSAANIEISPGASYEGGILTVNQPATIVITRRLGAETMDISTVTAIVFGIISVLFGLISILIALKQLQLSALQFPPWFTPSTRSRAVVLGQENHIPAVTATEERP</sequence>
<accession>A0ACC1QZI0</accession>
<evidence type="ECO:0000313" key="2">
    <source>
        <dbReference type="Proteomes" id="UP001148737"/>
    </source>
</evidence>
<keyword evidence="2" id="KW-1185">Reference proteome</keyword>
<dbReference type="Proteomes" id="UP001148737">
    <property type="component" value="Unassembled WGS sequence"/>
</dbReference>
<evidence type="ECO:0000313" key="1">
    <source>
        <dbReference type="EMBL" id="KAJ3496088.1"/>
    </source>
</evidence>
<gene>
    <name evidence="1" type="ORF">NLG97_g2918</name>
</gene>
<organism evidence="1 2">
    <name type="scientific">Lecanicillium saksenae</name>
    <dbReference type="NCBI Taxonomy" id="468837"/>
    <lineage>
        <taxon>Eukaryota</taxon>
        <taxon>Fungi</taxon>
        <taxon>Dikarya</taxon>
        <taxon>Ascomycota</taxon>
        <taxon>Pezizomycotina</taxon>
        <taxon>Sordariomycetes</taxon>
        <taxon>Hypocreomycetidae</taxon>
        <taxon>Hypocreales</taxon>
        <taxon>Cordycipitaceae</taxon>
        <taxon>Lecanicillium</taxon>
    </lineage>
</organism>